<name>A0ABV2EN49_9CAUL</name>
<dbReference type="SUPFAM" id="SSF53474">
    <property type="entry name" value="alpha/beta-Hydrolases"/>
    <property type="match status" value="1"/>
</dbReference>
<gene>
    <name evidence="2" type="ORF">ABID41_003629</name>
</gene>
<dbReference type="Pfam" id="PF11288">
    <property type="entry name" value="DUF3089"/>
    <property type="match status" value="1"/>
</dbReference>
<dbReference type="InterPro" id="IPR021440">
    <property type="entry name" value="DUF3089"/>
</dbReference>
<keyword evidence="1" id="KW-0732">Signal</keyword>
<evidence type="ECO:0000256" key="1">
    <source>
        <dbReference type="SAM" id="SignalP"/>
    </source>
</evidence>
<keyword evidence="3" id="KW-1185">Reference proteome</keyword>
<proteinExistence type="predicted"/>
<feature type="chain" id="PRO_5047301018" evidence="1">
    <location>
        <begin position="25"/>
        <end position="393"/>
    </location>
</feature>
<dbReference type="Proteomes" id="UP001549110">
    <property type="component" value="Unassembled WGS sequence"/>
</dbReference>
<dbReference type="Gene3D" id="3.40.50.1820">
    <property type="entry name" value="alpha/beta hydrolase"/>
    <property type="match status" value="1"/>
</dbReference>
<feature type="signal peptide" evidence="1">
    <location>
        <begin position="1"/>
        <end position="24"/>
    </location>
</feature>
<organism evidence="2 3">
    <name type="scientific">Phenylobacterium koreense</name>
    <dbReference type="NCBI Taxonomy" id="266125"/>
    <lineage>
        <taxon>Bacteria</taxon>
        <taxon>Pseudomonadati</taxon>
        <taxon>Pseudomonadota</taxon>
        <taxon>Alphaproteobacteria</taxon>
        <taxon>Caulobacterales</taxon>
        <taxon>Caulobacteraceae</taxon>
        <taxon>Phenylobacterium</taxon>
    </lineage>
</organism>
<accession>A0ABV2EN49</accession>
<sequence>MFSTKLAGGAAALLLLGAAAPVAAQAPATEARNDYSKGENWLCLPGRDDACAIDNTATIVKADGSMSKETWKADPNAPIDCFYVYPTVSLDKGVISDMTAGPEERRVIEQQFARFASKCKVYAPLYRQFTLTALRAAAMPGATPPAGPRPQTGYNDVVDAWNHYLQHENKGRGVVLIGHSQGSGVLTQLIANEIDGKPVQKQLVSALLLGTNLPVEAGKDTGTFKSVPLCRSTSQVGCAVAYASFRANSPPPANTRFGRPREPGSTMQAACVNPAALGGGKGELHAYLSSGALIAAESGGPPRWTTTGAKVETPFVSVPGLLSAECASANGLNYLAIHVNADPNDPRTDDITGDVIAGGVVQKDWGLHLIDANLAMGNLVDLVGTQSKAYLAK</sequence>
<protein>
    <submittedName>
        <fullName evidence="2">Pimeloyl-ACP methyl ester carboxylesterase</fullName>
    </submittedName>
</protein>
<evidence type="ECO:0000313" key="3">
    <source>
        <dbReference type="Proteomes" id="UP001549110"/>
    </source>
</evidence>
<dbReference type="EMBL" id="JBEPLU010000003">
    <property type="protein sequence ID" value="MET3528490.1"/>
    <property type="molecule type" value="Genomic_DNA"/>
</dbReference>
<comment type="caution">
    <text evidence="2">The sequence shown here is derived from an EMBL/GenBank/DDBJ whole genome shotgun (WGS) entry which is preliminary data.</text>
</comment>
<reference evidence="2 3" key="1">
    <citation type="submission" date="2024-06" db="EMBL/GenBank/DDBJ databases">
        <title>Genomic Encyclopedia of Type Strains, Phase IV (KMG-IV): sequencing the most valuable type-strain genomes for metagenomic binning, comparative biology and taxonomic classification.</title>
        <authorList>
            <person name="Goeker M."/>
        </authorList>
    </citation>
    <scope>NUCLEOTIDE SEQUENCE [LARGE SCALE GENOMIC DNA]</scope>
    <source>
        <strain evidence="2 3">DSM 17809</strain>
    </source>
</reference>
<evidence type="ECO:0000313" key="2">
    <source>
        <dbReference type="EMBL" id="MET3528490.1"/>
    </source>
</evidence>
<dbReference type="RefSeq" id="WP_331932519.1">
    <property type="nucleotide sequence ID" value="NZ_JBEPLU010000003.1"/>
</dbReference>
<dbReference type="InterPro" id="IPR029058">
    <property type="entry name" value="AB_hydrolase_fold"/>
</dbReference>